<sequence length="293" mass="30341">MTNPDDPRSPRERDQDAAEHNRPDAAQPTEAYPTQAYGSPGYQNPVQQNPDPQAYPPGYQPTQALPPYDPDQQAAANQAYGQAQQYGQPQYGQTQQYGQPPYGQGQGYETQQFGRPQQFGGPPPAEPVAADSGGKGPRPWVLALIGLVVLAIVVVFGISFLSGGSDESNTTAAAPSTSIRPTPSSAPTTTPRPTESGATTTPELIPGGIPEILGQLGSSVGTITANDGSTLTINGLDGAPVTIQTTPQTQIISLSGPDLASLTVGAFVVVQGEAVEDGTIRANVIIETPKLGG</sequence>
<protein>
    <submittedName>
        <fullName evidence="4">DUF5666 domain-containing protein</fullName>
    </submittedName>
</protein>
<accession>A0ABT4ML51</accession>
<dbReference type="EMBL" id="JAPWIJ010000013">
    <property type="protein sequence ID" value="MCZ4521706.1"/>
    <property type="molecule type" value="Genomic_DNA"/>
</dbReference>
<proteinExistence type="predicted"/>
<dbReference type="Pfam" id="PF18914">
    <property type="entry name" value="DUF5666"/>
    <property type="match status" value="1"/>
</dbReference>
<feature type="compositionally biased region" description="Low complexity" evidence="1">
    <location>
        <begin position="170"/>
        <end position="194"/>
    </location>
</feature>
<reference evidence="4" key="1">
    <citation type="submission" date="2022-12" db="EMBL/GenBank/DDBJ databases">
        <authorList>
            <person name="Krivoruchko A.V."/>
            <person name="Elkin A."/>
        </authorList>
    </citation>
    <scope>NUCLEOTIDE SEQUENCE</scope>
    <source>
        <strain evidence="4">IEGM 1391</strain>
    </source>
</reference>
<dbReference type="Proteomes" id="UP001081071">
    <property type="component" value="Unassembled WGS sequence"/>
</dbReference>
<evidence type="ECO:0000256" key="1">
    <source>
        <dbReference type="SAM" id="MobiDB-lite"/>
    </source>
</evidence>
<keyword evidence="2" id="KW-1133">Transmembrane helix</keyword>
<evidence type="ECO:0000313" key="4">
    <source>
        <dbReference type="EMBL" id="MCZ4521706.1"/>
    </source>
</evidence>
<evidence type="ECO:0000313" key="5">
    <source>
        <dbReference type="Proteomes" id="UP001081071"/>
    </source>
</evidence>
<keyword evidence="5" id="KW-1185">Reference proteome</keyword>
<feature type="compositionally biased region" description="Low complexity" evidence="1">
    <location>
        <begin position="72"/>
        <end position="120"/>
    </location>
</feature>
<feature type="compositionally biased region" description="Basic and acidic residues" evidence="1">
    <location>
        <begin position="1"/>
        <end position="23"/>
    </location>
</feature>
<feature type="compositionally biased region" description="Polar residues" evidence="1">
    <location>
        <begin position="41"/>
        <end position="51"/>
    </location>
</feature>
<organism evidence="4 5">
    <name type="scientific">Rhodococcus ruber</name>
    <dbReference type="NCBI Taxonomy" id="1830"/>
    <lineage>
        <taxon>Bacteria</taxon>
        <taxon>Bacillati</taxon>
        <taxon>Actinomycetota</taxon>
        <taxon>Actinomycetes</taxon>
        <taxon>Mycobacteriales</taxon>
        <taxon>Nocardiaceae</taxon>
        <taxon>Rhodococcus</taxon>
    </lineage>
</organism>
<keyword evidence="2" id="KW-0472">Membrane</keyword>
<dbReference type="InterPro" id="IPR043724">
    <property type="entry name" value="DUF5666"/>
</dbReference>
<feature type="domain" description="DUF5666" evidence="3">
    <location>
        <begin position="221"/>
        <end position="284"/>
    </location>
</feature>
<feature type="region of interest" description="Disordered" evidence="1">
    <location>
        <begin position="165"/>
        <end position="206"/>
    </location>
</feature>
<gene>
    <name evidence="4" type="ORF">O4220_24575</name>
</gene>
<evidence type="ECO:0000259" key="3">
    <source>
        <dbReference type="Pfam" id="PF18914"/>
    </source>
</evidence>
<comment type="caution">
    <text evidence="4">The sequence shown here is derived from an EMBL/GenBank/DDBJ whole genome shotgun (WGS) entry which is preliminary data.</text>
</comment>
<feature type="transmembrane region" description="Helical" evidence="2">
    <location>
        <begin position="140"/>
        <end position="161"/>
    </location>
</feature>
<evidence type="ECO:0000256" key="2">
    <source>
        <dbReference type="SAM" id="Phobius"/>
    </source>
</evidence>
<dbReference type="RefSeq" id="WP_269608164.1">
    <property type="nucleotide sequence ID" value="NZ_JAPWIJ010000013.1"/>
</dbReference>
<name>A0ABT4ML51_9NOCA</name>
<feature type="region of interest" description="Disordered" evidence="1">
    <location>
        <begin position="1"/>
        <end position="134"/>
    </location>
</feature>
<keyword evidence="2" id="KW-0812">Transmembrane</keyword>